<dbReference type="GO" id="GO:0016459">
    <property type="term" value="C:myosin complex"/>
    <property type="evidence" value="ECO:0007669"/>
    <property type="project" value="UniProtKB-KW"/>
</dbReference>
<keyword evidence="7" id="KW-0505">Motor protein</keyword>
<dbReference type="PANTHER" id="PTHR46256">
    <property type="entry name" value="AGAP011099-PA"/>
    <property type="match status" value="1"/>
</dbReference>
<comment type="subcellular location">
    <subcellularLocation>
        <location evidence="2">Cell projection</location>
    </subcellularLocation>
    <subcellularLocation>
        <location evidence="1">Cytoplasm</location>
        <location evidence="1">Cytoskeleton</location>
    </subcellularLocation>
</comment>
<dbReference type="GO" id="GO:0005524">
    <property type="term" value="F:ATP binding"/>
    <property type="evidence" value="ECO:0007669"/>
    <property type="project" value="InterPro"/>
</dbReference>
<evidence type="ECO:0000256" key="6">
    <source>
        <dbReference type="ARBA" id="ARBA00023273"/>
    </source>
</evidence>
<evidence type="ECO:0000313" key="9">
    <source>
        <dbReference type="EMBL" id="KAJ1718410.1"/>
    </source>
</evidence>
<dbReference type="PROSITE" id="PS51456">
    <property type="entry name" value="MYOSIN_MOTOR"/>
    <property type="match status" value="1"/>
</dbReference>
<evidence type="ECO:0000259" key="8">
    <source>
        <dbReference type="PROSITE" id="PS51456"/>
    </source>
</evidence>
<organism evidence="9 10">
    <name type="scientific">Coemansia erecta</name>
    <dbReference type="NCBI Taxonomy" id="147472"/>
    <lineage>
        <taxon>Eukaryota</taxon>
        <taxon>Fungi</taxon>
        <taxon>Fungi incertae sedis</taxon>
        <taxon>Zoopagomycota</taxon>
        <taxon>Kickxellomycotina</taxon>
        <taxon>Kickxellomycetes</taxon>
        <taxon>Kickxellales</taxon>
        <taxon>Kickxellaceae</taxon>
        <taxon>Coemansia</taxon>
    </lineage>
</organism>
<dbReference type="GO" id="GO:0004674">
    <property type="term" value="F:protein serine/threonine kinase activity"/>
    <property type="evidence" value="ECO:0007669"/>
    <property type="project" value="TreeGrafter"/>
</dbReference>
<keyword evidence="6" id="KW-0966">Cell projection</keyword>
<keyword evidence="7" id="KW-0518">Myosin</keyword>
<dbReference type="SUPFAM" id="SSF52540">
    <property type="entry name" value="P-loop containing nucleoside triphosphate hydrolases"/>
    <property type="match status" value="1"/>
</dbReference>
<feature type="domain" description="Myosin motor" evidence="8">
    <location>
        <begin position="1"/>
        <end position="138"/>
    </location>
</feature>
<dbReference type="Gene3D" id="1.20.120.720">
    <property type="entry name" value="Myosin VI head, motor domain, U50 subdomain"/>
    <property type="match status" value="1"/>
</dbReference>
<evidence type="ECO:0000313" key="10">
    <source>
        <dbReference type="Proteomes" id="UP001149813"/>
    </source>
</evidence>
<reference evidence="9" key="1">
    <citation type="submission" date="2022-07" db="EMBL/GenBank/DDBJ databases">
        <title>Phylogenomic reconstructions and comparative analyses of Kickxellomycotina fungi.</title>
        <authorList>
            <person name="Reynolds N.K."/>
            <person name="Stajich J.E."/>
            <person name="Barry K."/>
            <person name="Grigoriev I.V."/>
            <person name="Crous P."/>
            <person name="Smith M.E."/>
        </authorList>
    </citation>
    <scope>NUCLEOTIDE SEQUENCE</scope>
    <source>
        <strain evidence="9">NBRC 32514</strain>
    </source>
</reference>
<proteinExistence type="inferred from homology"/>
<protein>
    <recommendedName>
        <fullName evidence="8">Myosin motor domain-containing protein</fullName>
    </recommendedName>
</protein>
<dbReference type="GO" id="GO:0000146">
    <property type="term" value="F:microfilament motor activity"/>
    <property type="evidence" value="ECO:0007669"/>
    <property type="project" value="TreeGrafter"/>
</dbReference>
<keyword evidence="7" id="KW-0009">Actin-binding</keyword>
<dbReference type="InterPro" id="IPR001609">
    <property type="entry name" value="Myosin_head_motor_dom-like"/>
</dbReference>
<dbReference type="Proteomes" id="UP001149813">
    <property type="component" value="Unassembled WGS sequence"/>
</dbReference>
<accession>A0A9W7XUM2</accession>
<keyword evidence="4" id="KW-0677">Repeat</keyword>
<keyword evidence="3" id="KW-0963">Cytoplasm</keyword>
<comment type="similarity">
    <text evidence="7">Belongs to the TRAFAC class myosin-kinesin ATPase superfamily. Myosin family.</text>
</comment>
<feature type="non-terminal residue" evidence="9">
    <location>
        <position position="138"/>
    </location>
</feature>
<dbReference type="PANTHER" id="PTHR46256:SF3">
    <property type="entry name" value="MYOSIN MOTOR DOMAIN-CONTAINING PROTEIN"/>
    <property type="match status" value="1"/>
</dbReference>
<sequence>STSAGAKLAAFGLDRWRVTAPLRAGEANFNVFAYLLHGLSSSKRQQWQLRHGNAQAFAYLAQPQHQRGNADPAHAAQMMDQLRTALVGGDLCTVFLNAHGAHTQRDALARALYHVLFYWLVDQVNRNTSDAEAANHIA</sequence>
<dbReference type="GO" id="GO:0042995">
    <property type="term" value="C:cell projection"/>
    <property type="evidence" value="ECO:0007669"/>
    <property type="project" value="UniProtKB-SubCell"/>
</dbReference>
<dbReference type="GO" id="GO:0030832">
    <property type="term" value="P:regulation of actin filament length"/>
    <property type="evidence" value="ECO:0007669"/>
    <property type="project" value="TreeGrafter"/>
</dbReference>
<dbReference type="OrthoDB" id="370884at2759"/>
<evidence type="ECO:0000256" key="7">
    <source>
        <dbReference type="PROSITE-ProRule" id="PRU00782"/>
    </source>
</evidence>
<dbReference type="AlphaFoldDB" id="A0A9W7XUM2"/>
<feature type="non-terminal residue" evidence="9">
    <location>
        <position position="1"/>
    </location>
</feature>
<evidence type="ECO:0000256" key="4">
    <source>
        <dbReference type="ARBA" id="ARBA00022737"/>
    </source>
</evidence>
<comment type="caution">
    <text evidence="9">The sequence shown here is derived from an EMBL/GenBank/DDBJ whole genome shotgun (WGS) entry which is preliminary data.</text>
</comment>
<keyword evidence="10" id="KW-1185">Reference proteome</keyword>
<evidence type="ECO:0000256" key="2">
    <source>
        <dbReference type="ARBA" id="ARBA00004316"/>
    </source>
</evidence>
<evidence type="ECO:0000256" key="1">
    <source>
        <dbReference type="ARBA" id="ARBA00004245"/>
    </source>
</evidence>
<gene>
    <name evidence="9" type="ORF">LPJ53_006535</name>
</gene>
<comment type="caution">
    <text evidence="7">Lacks conserved residue(s) required for the propagation of feature annotation.</text>
</comment>
<evidence type="ECO:0000256" key="3">
    <source>
        <dbReference type="ARBA" id="ARBA00022490"/>
    </source>
</evidence>
<name>A0A9W7XUM2_9FUNG</name>
<evidence type="ECO:0000256" key="5">
    <source>
        <dbReference type="ARBA" id="ARBA00023212"/>
    </source>
</evidence>
<dbReference type="InterPro" id="IPR052409">
    <property type="entry name" value="Myosin-III_kinase_activity"/>
</dbReference>
<dbReference type="InterPro" id="IPR027417">
    <property type="entry name" value="P-loop_NTPase"/>
</dbReference>
<dbReference type="EMBL" id="JANBOJ010000935">
    <property type="protein sequence ID" value="KAJ1718410.1"/>
    <property type="molecule type" value="Genomic_DNA"/>
</dbReference>
<dbReference type="GO" id="GO:0003779">
    <property type="term" value="F:actin binding"/>
    <property type="evidence" value="ECO:0007669"/>
    <property type="project" value="UniProtKB-KW"/>
</dbReference>
<keyword evidence="5" id="KW-0206">Cytoskeleton</keyword>